<dbReference type="GO" id="GO:1904115">
    <property type="term" value="C:axon cytoplasm"/>
    <property type="evidence" value="ECO:0007669"/>
    <property type="project" value="GOC"/>
</dbReference>
<comment type="subcellular location">
    <subcellularLocation>
        <location evidence="1">Cytoplasm</location>
        <location evidence="1">Cytoskeleton</location>
    </subcellularLocation>
</comment>
<dbReference type="PANTHER" id="PTHR47968">
    <property type="entry name" value="CENTROMERE PROTEIN E"/>
    <property type="match status" value="1"/>
</dbReference>
<dbReference type="InterPro" id="IPR036961">
    <property type="entry name" value="Kinesin_motor_dom_sf"/>
</dbReference>
<evidence type="ECO:0000256" key="7">
    <source>
        <dbReference type="ARBA" id="ARBA00023175"/>
    </source>
</evidence>
<dbReference type="GO" id="GO:0032991">
    <property type="term" value="C:protein-containing complex"/>
    <property type="evidence" value="ECO:0007669"/>
    <property type="project" value="UniProtKB-ARBA"/>
</dbReference>
<feature type="coiled-coil region" evidence="11">
    <location>
        <begin position="295"/>
        <end position="329"/>
    </location>
</feature>
<dbReference type="GeneTree" id="ENSGT00940000154801"/>
<evidence type="ECO:0000256" key="2">
    <source>
        <dbReference type="ARBA" id="ARBA00022490"/>
    </source>
</evidence>
<dbReference type="CDD" id="cd01369">
    <property type="entry name" value="KISc_KHC_KIF5"/>
    <property type="match status" value="1"/>
</dbReference>
<reference evidence="13" key="2">
    <citation type="submission" date="2025-09" db="UniProtKB">
        <authorList>
            <consortium name="Ensembl"/>
        </authorList>
    </citation>
    <scope>IDENTIFICATION</scope>
</reference>
<feature type="coiled-coil region" evidence="11">
    <location>
        <begin position="563"/>
        <end position="872"/>
    </location>
</feature>
<evidence type="ECO:0000256" key="1">
    <source>
        <dbReference type="ARBA" id="ARBA00004245"/>
    </source>
</evidence>
<dbReference type="Proteomes" id="UP001108240">
    <property type="component" value="Unplaced"/>
</dbReference>
<dbReference type="PRINTS" id="PR00380">
    <property type="entry name" value="KINESINHEAVY"/>
</dbReference>
<dbReference type="Gene3D" id="6.10.250.1590">
    <property type="match status" value="1"/>
</dbReference>
<dbReference type="InterPro" id="IPR059182">
    <property type="entry name" value="Khc_C"/>
</dbReference>
<dbReference type="GO" id="GO:0007097">
    <property type="term" value="P:nuclear migration"/>
    <property type="evidence" value="ECO:0007669"/>
    <property type="project" value="UniProtKB-ARBA"/>
</dbReference>
<dbReference type="FunFam" id="3.40.850.10:FF:000067">
    <property type="entry name" value="Kinesin-like protein"/>
    <property type="match status" value="1"/>
</dbReference>
<name>A0A8C1E2T0_CYPCA</name>
<dbReference type="GO" id="GO:0098957">
    <property type="term" value="P:anterograde axonal transport of mitochondrion"/>
    <property type="evidence" value="ECO:0007669"/>
    <property type="project" value="UniProtKB-ARBA"/>
</dbReference>
<dbReference type="InterPro" id="IPR027417">
    <property type="entry name" value="P-loop_NTPase"/>
</dbReference>
<evidence type="ECO:0000313" key="14">
    <source>
        <dbReference type="Proteomes" id="UP001108240"/>
    </source>
</evidence>
<dbReference type="SUPFAM" id="SSF52540">
    <property type="entry name" value="P-loop containing nucleoside triphosphate hydrolases"/>
    <property type="match status" value="1"/>
</dbReference>
<evidence type="ECO:0000256" key="5">
    <source>
        <dbReference type="ARBA" id="ARBA00022840"/>
    </source>
</evidence>
<dbReference type="AlphaFoldDB" id="A0A8C1E2T0"/>
<dbReference type="GO" id="GO:0005524">
    <property type="term" value="F:ATP binding"/>
    <property type="evidence" value="ECO:0007669"/>
    <property type="project" value="UniProtKB-UniRule"/>
</dbReference>
<evidence type="ECO:0000256" key="3">
    <source>
        <dbReference type="ARBA" id="ARBA00022701"/>
    </source>
</evidence>
<evidence type="ECO:0000313" key="13">
    <source>
        <dbReference type="Ensembl" id="ENSCCRP00000071362.2"/>
    </source>
</evidence>
<keyword evidence="14" id="KW-1185">Reference proteome</keyword>
<organism evidence="13 14">
    <name type="scientific">Cyprinus carpio carpio</name>
    <dbReference type="NCBI Taxonomy" id="630221"/>
    <lineage>
        <taxon>Eukaryota</taxon>
        <taxon>Metazoa</taxon>
        <taxon>Chordata</taxon>
        <taxon>Craniata</taxon>
        <taxon>Vertebrata</taxon>
        <taxon>Euteleostomi</taxon>
        <taxon>Actinopterygii</taxon>
        <taxon>Neopterygii</taxon>
        <taxon>Teleostei</taxon>
        <taxon>Ostariophysi</taxon>
        <taxon>Cypriniformes</taxon>
        <taxon>Cyprinidae</taxon>
        <taxon>Cyprininae</taxon>
        <taxon>Cyprinus</taxon>
    </lineage>
</organism>
<dbReference type="InterPro" id="IPR027640">
    <property type="entry name" value="Kinesin-like_fam"/>
</dbReference>
<dbReference type="GO" id="GO:0005874">
    <property type="term" value="C:microtubule"/>
    <property type="evidence" value="ECO:0007669"/>
    <property type="project" value="UniProtKB-KW"/>
</dbReference>
<dbReference type="InterPro" id="IPR019821">
    <property type="entry name" value="Kinesin_motor_CS"/>
</dbReference>
<reference evidence="13" key="1">
    <citation type="submission" date="2025-08" db="UniProtKB">
        <authorList>
            <consortium name="Ensembl"/>
        </authorList>
    </citation>
    <scope>IDENTIFICATION</scope>
</reference>
<keyword evidence="2" id="KW-0963">Cytoplasm</keyword>
<dbReference type="GO" id="GO:0003777">
    <property type="term" value="F:microtubule motor activity"/>
    <property type="evidence" value="ECO:0007669"/>
    <property type="project" value="InterPro"/>
</dbReference>
<dbReference type="GO" id="GO:0048489">
    <property type="term" value="P:synaptic vesicle transport"/>
    <property type="evidence" value="ECO:0007669"/>
    <property type="project" value="UniProtKB-ARBA"/>
</dbReference>
<proteinExistence type="inferred from homology"/>
<keyword evidence="3 10" id="KW-0493">Microtubule</keyword>
<dbReference type="PROSITE" id="PS00411">
    <property type="entry name" value="KINESIN_MOTOR_1"/>
    <property type="match status" value="1"/>
</dbReference>
<dbReference type="GO" id="GO:0048731">
    <property type="term" value="P:system development"/>
    <property type="evidence" value="ECO:0007669"/>
    <property type="project" value="UniProtKB-ARBA"/>
</dbReference>
<evidence type="ECO:0000256" key="10">
    <source>
        <dbReference type="RuleBase" id="RU000394"/>
    </source>
</evidence>
<dbReference type="SMART" id="SM00129">
    <property type="entry name" value="KISc"/>
    <property type="match status" value="1"/>
</dbReference>
<dbReference type="GO" id="GO:0030951">
    <property type="term" value="P:establishment or maintenance of microtubule cytoskeleton polarity"/>
    <property type="evidence" value="ECO:0007669"/>
    <property type="project" value="UniProtKB-ARBA"/>
</dbReference>
<dbReference type="GO" id="GO:0008017">
    <property type="term" value="F:microtubule binding"/>
    <property type="evidence" value="ECO:0007669"/>
    <property type="project" value="InterPro"/>
</dbReference>
<keyword evidence="8" id="KW-0206">Cytoskeleton</keyword>
<dbReference type="GO" id="GO:0007292">
    <property type="term" value="P:female gamete generation"/>
    <property type="evidence" value="ECO:0007669"/>
    <property type="project" value="UniProtKB-ARBA"/>
</dbReference>
<protein>
    <recommendedName>
        <fullName evidence="10">Kinesin-like protein</fullName>
    </recommendedName>
</protein>
<dbReference type="CDD" id="cd23649">
    <property type="entry name" value="Khc_CBD_cc"/>
    <property type="match status" value="1"/>
</dbReference>
<keyword evidence="4 9" id="KW-0547">Nucleotide-binding</keyword>
<feature type="binding site" evidence="9">
    <location>
        <begin position="85"/>
        <end position="92"/>
    </location>
    <ligand>
        <name>ATP</name>
        <dbReference type="ChEBI" id="CHEBI:30616"/>
    </ligand>
</feature>
<evidence type="ECO:0000256" key="8">
    <source>
        <dbReference type="ARBA" id="ARBA00023212"/>
    </source>
</evidence>
<sequence>MADPAECTIKVMCRFRPLNSSEVTRGDKYIPKFQGEDSVVIGGKPYVFDRVFQSNTSQEQVYTACAQQIVKDVLGGYNGTIFAYGQTSSGKTHTMEVSYFEIYLDKIRDLLDVSKTNLSVHEDKNRVPYVKGCTERFVSSPEEVMDTIDEGKSNRHVAVTNMNEHSSRSHSIFLINVKQENTQTEQKLSGKLYLVDLAGSEKVSKTGAEGAVLDEAKNINKSLSSLGNVISALAEGSTYVPYRDSKMTRILQDSLGGNCRTTIVICCSPSSYNDAETKSTLMFGQRAKTIKNTVILNVELTAEQWKKKYEREKERNKSLRNTITWLENELNRWRNGETVPAEEQFDKEKINAEVLGLDNTINNDKFASTPSMPPMPGMLGAGLNDVEKEKCEVELAKLFKQLDDKDEEINQQSQLVEKLKQQMLDQEELLASSRRDHDNLQSELTRLQLENDASKEEVKEVLQALEELAVNYDQKSQEVEDKTKEFEALSEELGQKSSTLASIDSELQKLKEMANHQKKRVTEMMSSLLKDLTEIGIAVGNNDIKHEGSGLIDEEFTVARLYISKMKSEVKSMVKRCKQLENTQSESNKTLDETEKELAACQLRISQHEAKIKSLTEYLQNVEHKKRQLEEDVDSLNEELVKISAQEKVHAMEKESEIQSANEVKEAVEKQIHSHREAHQKQISSLRDELETKEKLITDLQDLNQKILLEQERLRVEHEKLKSTDQEKSRKLHELTMMQDRREQARQDLKGLEETVAKELQTLHNLRKLFVQDLATRVKKSAEMDSDETGGSAAQKQKISFLENNLEQLTKVHKQLVRDNADLRCELPKLEKRLRATAERVKALESALKEAKENAARDRKRYQTEVDRIKEAVRAKNMARRGHSAQIAKPIRPGQQPVASPTHPSVVRGGGGVLYQNSQPMPIRGGGQA</sequence>
<accession>A0A8C1E2T0</accession>
<keyword evidence="5 9" id="KW-0067">ATP-binding</keyword>
<keyword evidence="7 9" id="KW-0505">Motor protein</keyword>
<comment type="similarity">
    <text evidence="9 10">Belongs to the TRAFAC class myosin-kinesin ATPase superfamily. Kinesin family.</text>
</comment>
<keyword evidence="6 11" id="KW-0175">Coiled coil</keyword>
<evidence type="ECO:0000256" key="11">
    <source>
        <dbReference type="SAM" id="Coils"/>
    </source>
</evidence>
<feature type="domain" description="Kinesin motor" evidence="12">
    <location>
        <begin position="8"/>
        <end position="290"/>
    </location>
</feature>
<dbReference type="Pfam" id="PF00225">
    <property type="entry name" value="Kinesin"/>
    <property type="match status" value="1"/>
</dbReference>
<dbReference type="InterPro" id="IPR001752">
    <property type="entry name" value="Kinesin_motor_dom"/>
</dbReference>
<evidence type="ECO:0000259" key="12">
    <source>
        <dbReference type="PROSITE" id="PS50067"/>
    </source>
</evidence>
<feature type="coiled-coil region" evidence="11">
    <location>
        <begin position="388"/>
        <end position="520"/>
    </location>
</feature>
<dbReference type="Gene3D" id="3.40.850.10">
    <property type="entry name" value="Kinesin motor domain"/>
    <property type="match status" value="2"/>
</dbReference>
<evidence type="ECO:0000256" key="9">
    <source>
        <dbReference type="PROSITE-ProRule" id="PRU00283"/>
    </source>
</evidence>
<dbReference type="PROSITE" id="PS50067">
    <property type="entry name" value="KINESIN_MOTOR_2"/>
    <property type="match status" value="1"/>
</dbReference>
<evidence type="ECO:0000256" key="4">
    <source>
        <dbReference type="ARBA" id="ARBA00022741"/>
    </source>
</evidence>
<evidence type="ECO:0000256" key="6">
    <source>
        <dbReference type="ARBA" id="ARBA00023054"/>
    </source>
</evidence>
<dbReference type="PANTHER" id="PTHR47968:SF68">
    <property type="entry name" value="KINESIN-LIKE PROTEIN"/>
    <property type="match status" value="1"/>
</dbReference>
<dbReference type="Ensembl" id="ENSCCRT00000077315.2">
    <property type="protein sequence ID" value="ENSCCRP00000071362.2"/>
    <property type="gene ID" value="ENSCCRG00000078608.1"/>
</dbReference>